<accession>A0A3G1KXZ4</accession>
<sequence>MIPIWRYHILKKLLSVLLILNLCLFICPFLAYADVGPKPTLEVIAQNMPDTTCYLDLLVNDPPEGVHQNITEVEKYDPQLLEKLKKYKIDGWRPAMVTGTMPPLFGDIICDIKNGQCTLNFSYLGVPDKFKIIVVSSDGKTTVSNVIERKAFNSTVRFDYETGRASERSPLWAYLFQFIFTCSVTIVIEGVVLLLFGFNLKSNWKPFITINVITQVLLTLVVFSTMYKLGTLLAVLLYLPFEMIILVMEASLFAKYLKQHSKARRVFFAVTANIASFIFGIMVMLHPMWW</sequence>
<keyword evidence="1" id="KW-0812">Transmembrane</keyword>
<feature type="transmembrane region" description="Helical" evidence="1">
    <location>
        <begin position="171"/>
        <end position="196"/>
    </location>
</feature>
<gene>
    <name evidence="2" type="ORF">DCMF_22105</name>
</gene>
<name>A0A3G1KXZ4_FORW1</name>
<keyword evidence="1" id="KW-1133">Transmembrane helix</keyword>
<evidence type="ECO:0000313" key="2">
    <source>
        <dbReference type="EMBL" id="ATW27085.1"/>
    </source>
</evidence>
<keyword evidence="3" id="KW-1185">Reference proteome</keyword>
<feature type="transmembrane region" description="Helical" evidence="1">
    <location>
        <begin position="233"/>
        <end position="254"/>
    </location>
</feature>
<proteinExistence type="predicted"/>
<evidence type="ECO:0000313" key="3">
    <source>
        <dbReference type="Proteomes" id="UP000323521"/>
    </source>
</evidence>
<reference evidence="2 3" key="1">
    <citation type="submission" date="2016-10" db="EMBL/GenBank/DDBJ databases">
        <title>Complete Genome Sequence of Peptococcaceae strain DCMF.</title>
        <authorList>
            <person name="Edwards R.J."/>
            <person name="Holland S.I."/>
            <person name="Deshpande N.P."/>
            <person name="Wong Y.K."/>
            <person name="Ertan H."/>
            <person name="Manefield M."/>
            <person name="Russell T.L."/>
            <person name="Lee M.J."/>
        </authorList>
    </citation>
    <scope>NUCLEOTIDE SEQUENCE [LARGE SCALE GENOMIC DNA]</scope>
    <source>
        <strain evidence="2 3">DCMF</strain>
    </source>
</reference>
<protein>
    <submittedName>
        <fullName evidence="2">Uncharacterized protein</fullName>
    </submittedName>
</protein>
<dbReference type="AlphaFoldDB" id="A0A3G1KXZ4"/>
<evidence type="ECO:0000256" key="1">
    <source>
        <dbReference type="SAM" id="Phobius"/>
    </source>
</evidence>
<feature type="transmembrane region" description="Helical" evidence="1">
    <location>
        <begin position="266"/>
        <end position="289"/>
    </location>
</feature>
<keyword evidence="1" id="KW-0472">Membrane</keyword>
<organism evidence="2 3">
    <name type="scientific">Formimonas warabiya</name>
    <dbReference type="NCBI Taxonomy" id="1761012"/>
    <lineage>
        <taxon>Bacteria</taxon>
        <taxon>Bacillati</taxon>
        <taxon>Bacillota</taxon>
        <taxon>Clostridia</taxon>
        <taxon>Eubacteriales</taxon>
        <taxon>Peptococcaceae</taxon>
        <taxon>Candidatus Formimonas</taxon>
    </lineage>
</organism>
<dbReference type="EMBL" id="CP017634">
    <property type="protein sequence ID" value="ATW27085.1"/>
    <property type="molecule type" value="Genomic_DNA"/>
</dbReference>
<dbReference type="KEGG" id="fwa:DCMF_22105"/>
<dbReference type="Proteomes" id="UP000323521">
    <property type="component" value="Chromosome"/>
</dbReference>
<feature type="transmembrane region" description="Helical" evidence="1">
    <location>
        <begin position="208"/>
        <end position="227"/>
    </location>
</feature>